<evidence type="ECO:0000259" key="8">
    <source>
        <dbReference type="Pfam" id="PF08281"/>
    </source>
</evidence>
<evidence type="ECO:0000313" key="9">
    <source>
        <dbReference type="EMBL" id="SDS45940.1"/>
    </source>
</evidence>
<dbReference type="AlphaFoldDB" id="A0A1H1SCV6"/>
<dbReference type="PANTHER" id="PTHR43133:SF50">
    <property type="entry name" value="ECF RNA POLYMERASE SIGMA FACTOR SIGM"/>
    <property type="match status" value="1"/>
</dbReference>
<evidence type="ECO:0000256" key="6">
    <source>
        <dbReference type="SAM" id="MobiDB-lite"/>
    </source>
</evidence>
<dbReference type="SUPFAM" id="SSF88946">
    <property type="entry name" value="Sigma2 domain of RNA polymerase sigma factors"/>
    <property type="match status" value="1"/>
</dbReference>
<evidence type="ECO:0000256" key="5">
    <source>
        <dbReference type="ARBA" id="ARBA00023163"/>
    </source>
</evidence>
<evidence type="ECO:0000313" key="10">
    <source>
        <dbReference type="Proteomes" id="UP000198859"/>
    </source>
</evidence>
<feature type="domain" description="RNA polymerase sigma factor 70 region 4 type 2" evidence="8">
    <location>
        <begin position="97"/>
        <end position="149"/>
    </location>
</feature>
<evidence type="ECO:0000256" key="2">
    <source>
        <dbReference type="ARBA" id="ARBA00023015"/>
    </source>
</evidence>
<dbReference type="PANTHER" id="PTHR43133">
    <property type="entry name" value="RNA POLYMERASE ECF-TYPE SIGMA FACTO"/>
    <property type="match status" value="1"/>
</dbReference>
<dbReference type="Gene3D" id="1.10.1740.10">
    <property type="match status" value="1"/>
</dbReference>
<proteinExistence type="inferred from homology"/>
<dbReference type="GO" id="GO:0003677">
    <property type="term" value="F:DNA binding"/>
    <property type="evidence" value="ECO:0007669"/>
    <property type="project" value="UniProtKB-KW"/>
</dbReference>
<gene>
    <name evidence="9" type="ORF">SAMN04488570_1925</name>
</gene>
<comment type="similarity">
    <text evidence="1">Belongs to the sigma-70 factor family. ECF subfamily.</text>
</comment>
<dbReference type="InterPro" id="IPR036388">
    <property type="entry name" value="WH-like_DNA-bd_sf"/>
</dbReference>
<dbReference type="NCBIfam" id="TIGR02937">
    <property type="entry name" value="sigma70-ECF"/>
    <property type="match status" value="1"/>
</dbReference>
<dbReference type="Proteomes" id="UP000198859">
    <property type="component" value="Chromosome I"/>
</dbReference>
<evidence type="ECO:0000256" key="1">
    <source>
        <dbReference type="ARBA" id="ARBA00010641"/>
    </source>
</evidence>
<name>A0A1H1SCV6_9ACTN</name>
<dbReference type="CDD" id="cd06171">
    <property type="entry name" value="Sigma70_r4"/>
    <property type="match status" value="1"/>
</dbReference>
<evidence type="ECO:0000256" key="4">
    <source>
        <dbReference type="ARBA" id="ARBA00023125"/>
    </source>
</evidence>
<evidence type="ECO:0000259" key="7">
    <source>
        <dbReference type="Pfam" id="PF04542"/>
    </source>
</evidence>
<dbReference type="RefSeq" id="WP_231917133.1">
    <property type="nucleotide sequence ID" value="NZ_LT629757.1"/>
</dbReference>
<dbReference type="InterPro" id="IPR013249">
    <property type="entry name" value="RNA_pol_sigma70_r4_t2"/>
</dbReference>
<reference evidence="10" key="1">
    <citation type="submission" date="2016-10" db="EMBL/GenBank/DDBJ databases">
        <authorList>
            <person name="Varghese N."/>
            <person name="Submissions S."/>
        </authorList>
    </citation>
    <scope>NUCLEOTIDE SEQUENCE [LARGE SCALE GENOMIC DNA]</scope>
    <source>
        <strain evidence="10">DSM 22127</strain>
    </source>
</reference>
<evidence type="ECO:0000256" key="3">
    <source>
        <dbReference type="ARBA" id="ARBA00023082"/>
    </source>
</evidence>
<dbReference type="NCBIfam" id="TIGR02983">
    <property type="entry name" value="SigE-fam_strep"/>
    <property type="match status" value="1"/>
</dbReference>
<keyword evidence="2" id="KW-0805">Transcription regulation</keyword>
<dbReference type="Gene3D" id="1.10.10.10">
    <property type="entry name" value="Winged helix-like DNA-binding domain superfamily/Winged helix DNA-binding domain"/>
    <property type="match status" value="1"/>
</dbReference>
<organism evidence="9 10">
    <name type="scientific">Nocardioides scoriae</name>
    <dbReference type="NCBI Taxonomy" id="642780"/>
    <lineage>
        <taxon>Bacteria</taxon>
        <taxon>Bacillati</taxon>
        <taxon>Actinomycetota</taxon>
        <taxon>Actinomycetes</taxon>
        <taxon>Propionibacteriales</taxon>
        <taxon>Nocardioidaceae</taxon>
        <taxon>Nocardioides</taxon>
    </lineage>
</organism>
<keyword evidence="4" id="KW-0238">DNA-binding</keyword>
<dbReference type="Pfam" id="PF04542">
    <property type="entry name" value="Sigma70_r2"/>
    <property type="match status" value="1"/>
</dbReference>
<feature type="region of interest" description="Disordered" evidence="6">
    <location>
        <begin position="75"/>
        <end position="96"/>
    </location>
</feature>
<feature type="compositionally biased region" description="Basic and acidic residues" evidence="6">
    <location>
        <begin position="86"/>
        <end position="96"/>
    </location>
</feature>
<feature type="domain" description="RNA polymerase sigma-70 region 2" evidence="7">
    <location>
        <begin position="9"/>
        <end position="72"/>
    </location>
</feature>
<keyword evidence="10" id="KW-1185">Reference proteome</keyword>
<dbReference type="EMBL" id="LT629757">
    <property type="protein sequence ID" value="SDS45940.1"/>
    <property type="molecule type" value="Genomic_DNA"/>
</dbReference>
<dbReference type="InterPro" id="IPR013324">
    <property type="entry name" value="RNA_pol_sigma_r3/r4-like"/>
</dbReference>
<sequence>MDVEFEAFVDRSGRRLLTTAGLLAGQRHAAEDLYQATLLATWRAWATIHTSPEAFARRTMVTTYASWWRRRWHGEQPTGDLPEGADPAREDDRSGSLDLRDALDRLPRRQRAVVVLRFYEDLTEAQVAELMGTTVGTVKSQTHKALRTLGVDPALTADRQGRSDERQALR</sequence>
<dbReference type="InterPro" id="IPR013325">
    <property type="entry name" value="RNA_pol_sigma_r2"/>
</dbReference>
<dbReference type="InterPro" id="IPR014284">
    <property type="entry name" value="RNA_pol_sigma-70_dom"/>
</dbReference>
<dbReference type="Pfam" id="PF08281">
    <property type="entry name" value="Sigma70_r4_2"/>
    <property type="match status" value="1"/>
</dbReference>
<protein>
    <submittedName>
        <fullName evidence="9">RNA polymerase sigma-70 factor, sigma-E family</fullName>
    </submittedName>
</protein>
<keyword evidence="3" id="KW-0731">Sigma factor</keyword>
<dbReference type="InterPro" id="IPR039425">
    <property type="entry name" value="RNA_pol_sigma-70-like"/>
</dbReference>
<dbReference type="SUPFAM" id="SSF88659">
    <property type="entry name" value="Sigma3 and sigma4 domains of RNA polymerase sigma factors"/>
    <property type="match status" value="1"/>
</dbReference>
<keyword evidence="5" id="KW-0804">Transcription</keyword>
<dbReference type="GO" id="GO:0016987">
    <property type="term" value="F:sigma factor activity"/>
    <property type="evidence" value="ECO:0007669"/>
    <property type="project" value="UniProtKB-KW"/>
</dbReference>
<dbReference type="GO" id="GO:0006352">
    <property type="term" value="P:DNA-templated transcription initiation"/>
    <property type="evidence" value="ECO:0007669"/>
    <property type="project" value="InterPro"/>
</dbReference>
<dbReference type="InterPro" id="IPR014325">
    <property type="entry name" value="RNA_pol_sigma-E_actinobac"/>
</dbReference>
<accession>A0A1H1SCV6</accession>
<dbReference type="InterPro" id="IPR007627">
    <property type="entry name" value="RNA_pol_sigma70_r2"/>
</dbReference>
<dbReference type="STRING" id="642780.SAMN04488570_1925"/>